<dbReference type="EMBL" id="RSAS01000708">
    <property type="protein sequence ID" value="RRR68592.1"/>
    <property type="molecule type" value="Genomic_DNA"/>
</dbReference>
<protein>
    <submittedName>
        <fullName evidence="1">Uncharacterized protein</fullName>
    </submittedName>
</protein>
<comment type="caution">
    <text evidence="1">The sequence shown here is derived from an EMBL/GenBank/DDBJ whole genome shotgun (WGS) entry which is preliminary data.</text>
</comment>
<accession>A0A426TU58</accession>
<reference evidence="1 2" key="1">
    <citation type="submission" date="2018-12" db="EMBL/GenBank/DDBJ databases">
        <title>Genome Sequence of Candidatus Viridilinea halotolerans isolated from saline sulfide-rich spring.</title>
        <authorList>
            <person name="Grouzdev D.S."/>
            <person name="Burganskaya E.I."/>
            <person name="Krutkina M.S."/>
            <person name="Sukhacheva M.V."/>
            <person name="Gorlenko V.M."/>
        </authorList>
    </citation>
    <scope>NUCLEOTIDE SEQUENCE [LARGE SCALE GENOMIC DNA]</scope>
    <source>
        <strain evidence="1">Chok-6</strain>
    </source>
</reference>
<gene>
    <name evidence="1" type="ORF">EI684_17425</name>
</gene>
<sequence>MGRTTTTTAPDLTTGLVAAYGFDEGSGTTTADATANGLDGTSVELMVLTAIEWFSSGVYDKDPIDDDLRLAIRRRMNSRIPVRTTTL</sequence>
<proteinExistence type="predicted"/>
<evidence type="ECO:0000313" key="2">
    <source>
        <dbReference type="Proteomes" id="UP000280307"/>
    </source>
</evidence>
<name>A0A426TU58_9CHLR</name>
<dbReference type="AlphaFoldDB" id="A0A426TU58"/>
<organism evidence="1 2">
    <name type="scientific">Candidatus Viridilinea halotolerans</name>
    <dbReference type="NCBI Taxonomy" id="2491704"/>
    <lineage>
        <taxon>Bacteria</taxon>
        <taxon>Bacillati</taxon>
        <taxon>Chloroflexota</taxon>
        <taxon>Chloroflexia</taxon>
        <taxon>Chloroflexales</taxon>
        <taxon>Chloroflexineae</taxon>
        <taxon>Oscillochloridaceae</taxon>
        <taxon>Candidatus Viridilinea</taxon>
    </lineage>
</organism>
<dbReference type="Proteomes" id="UP000280307">
    <property type="component" value="Unassembled WGS sequence"/>
</dbReference>
<evidence type="ECO:0000313" key="1">
    <source>
        <dbReference type="EMBL" id="RRR68592.1"/>
    </source>
</evidence>